<dbReference type="GO" id="GO:0046854">
    <property type="term" value="P:phosphatidylinositol phosphate biosynthetic process"/>
    <property type="evidence" value="ECO:0007669"/>
    <property type="project" value="InterPro"/>
</dbReference>
<keyword evidence="1" id="KW-0808">Transferase</keyword>
<name>X6M929_RETFI</name>
<sequence length="145" mass="16604">VKDVAMTSSAHSTNTSPKTSQQDISLHSVRGKSLLLGDPFGELWEDKKRDFFRKAFRNYPIGVCFYFIIYVQEIFKSFMTNDGNTQTDLQSVIFKSGEDMRQEQFAMQNIRLFQKIFQDAKLPLQLRPYSVVVTSPASGFVETVT</sequence>
<dbReference type="PANTHER" id="PTHR10048:SF22">
    <property type="entry name" value="PHOSPHATIDYLINOSITOL 4-KINASE BETA"/>
    <property type="match status" value="1"/>
</dbReference>
<dbReference type="Proteomes" id="UP000023152">
    <property type="component" value="Unassembled WGS sequence"/>
</dbReference>
<feature type="non-terminal residue" evidence="5">
    <location>
        <position position="145"/>
    </location>
</feature>
<dbReference type="OrthoDB" id="10264149at2759"/>
<evidence type="ECO:0000256" key="2">
    <source>
        <dbReference type="ARBA" id="ARBA00022777"/>
    </source>
</evidence>
<dbReference type="GO" id="GO:0016020">
    <property type="term" value="C:membrane"/>
    <property type="evidence" value="ECO:0007669"/>
    <property type="project" value="TreeGrafter"/>
</dbReference>
<keyword evidence="2 5" id="KW-0418">Kinase</keyword>
<feature type="domain" description="PI3K/PI4K catalytic" evidence="4">
    <location>
        <begin position="64"/>
        <end position="145"/>
    </location>
</feature>
<evidence type="ECO:0000256" key="1">
    <source>
        <dbReference type="ARBA" id="ARBA00022679"/>
    </source>
</evidence>
<protein>
    <submittedName>
        <fullName evidence="5">Phosphatidylinositol 4-kinase</fullName>
    </submittedName>
</protein>
<feature type="non-terminal residue" evidence="5">
    <location>
        <position position="1"/>
    </location>
</feature>
<dbReference type="InterPro" id="IPR011009">
    <property type="entry name" value="Kinase-like_dom_sf"/>
</dbReference>
<evidence type="ECO:0000313" key="6">
    <source>
        <dbReference type="Proteomes" id="UP000023152"/>
    </source>
</evidence>
<dbReference type="Pfam" id="PF00454">
    <property type="entry name" value="PI3_PI4_kinase"/>
    <property type="match status" value="1"/>
</dbReference>
<organism evidence="5 6">
    <name type="scientific">Reticulomyxa filosa</name>
    <dbReference type="NCBI Taxonomy" id="46433"/>
    <lineage>
        <taxon>Eukaryota</taxon>
        <taxon>Sar</taxon>
        <taxon>Rhizaria</taxon>
        <taxon>Retaria</taxon>
        <taxon>Foraminifera</taxon>
        <taxon>Monothalamids</taxon>
        <taxon>Reticulomyxidae</taxon>
        <taxon>Reticulomyxa</taxon>
    </lineage>
</organism>
<dbReference type="GO" id="GO:0005737">
    <property type="term" value="C:cytoplasm"/>
    <property type="evidence" value="ECO:0007669"/>
    <property type="project" value="TreeGrafter"/>
</dbReference>
<dbReference type="PROSITE" id="PS50290">
    <property type="entry name" value="PI3_4_KINASE_3"/>
    <property type="match status" value="1"/>
</dbReference>
<dbReference type="GO" id="GO:0004430">
    <property type="term" value="F:1-phosphatidylinositol 4-kinase activity"/>
    <property type="evidence" value="ECO:0007669"/>
    <property type="project" value="TreeGrafter"/>
</dbReference>
<dbReference type="PANTHER" id="PTHR10048">
    <property type="entry name" value="PHOSPHATIDYLINOSITOL KINASE"/>
    <property type="match status" value="1"/>
</dbReference>
<evidence type="ECO:0000256" key="3">
    <source>
        <dbReference type="SAM" id="MobiDB-lite"/>
    </source>
</evidence>
<comment type="caution">
    <text evidence="5">The sequence shown here is derived from an EMBL/GenBank/DDBJ whole genome shotgun (WGS) entry which is preliminary data.</text>
</comment>
<dbReference type="InterPro" id="IPR018936">
    <property type="entry name" value="PI3/4_kinase_CS"/>
</dbReference>
<dbReference type="SUPFAM" id="SSF56112">
    <property type="entry name" value="Protein kinase-like (PK-like)"/>
    <property type="match status" value="1"/>
</dbReference>
<keyword evidence="6" id="KW-1185">Reference proteome</keyword>
<dbReference type="InterPro" id="IPR015433">
    <property type="entry name" value="PI3/4_kinase"/>
</dbReference>
<dbReference type="InterPro" id="IPR000403">
    <property type="entry name" value="PI3/4_kinase_cat_dom"/>
</dbReference>
<dbReference type="GO" id="GO:0048015">
    <property type="term" value="P:phosphatidylinositol-mediated signaling"/>
    <property type="evidence" value="ECO:0007669"/>
    <property type="project" value="TreeGrafter"/>
</dbReference>
<dbReference type="EMBL" id="ASPP01023613">
    <property type="protein sequence ID" value="ETO10166.1"/>
    <property type="molecule type" value="Genomic_DNA"/>
</dbReference>
<dbReference type="AlphaFoldDB" id="X6M929"/>
<reference evidence="5 6" key="1">
    <citation type="journal article" date="2013" name="Curr. Biol.">
        <title>The Genome of the Foraminiferan Reticulomyxa filosa.</title>
        <authorList>
            <person name="Glockner G."/>
            <person name="Hulsmann N."/>
            <person name="Schleicher M."/>
            <person name="Noegel A.A."/>
            <person name="Eichinger L."/>
            <person name="Gallinger C."/>
            <person name="Pawlowski J."/>
            <person name="Sierra R."/>
            <person name="Euteneuer U."/>
            <person name="Pillet L."/>
            <person name="Moustafa A."/>
            <person name="Platzer M."/>
            <person name="Groth M."/>
            <person name="Szafranski K."/>
            <person name="Schliwa M."/>
        </authorList>
    </citation>
    <scope>NUCLEOTIDE SEQUENCE [LARGE SCALE GENOMIC DNA]</scope>
</reference>
<proteinExistence type="predicted"/>
<evidence type="ECO:0000259" key="4">
    <source>
        <dbReference type="PROSITE" id="PS50290"/>
    </source>
</evidence>
<accession>X6M929</accession>
<dbReference type="Gene3D" id="3.30.1010.10">
    <property type="entry name" value="Phosphatidylinositol 3-kinase Catalytic Subunit, Chain A, domain 4"/>
    <property type="match status" value="1"/>
</dbReference>
<evidence type="ECO:0000313" key="5">
    <source>
        <dbReference type="EMBL" id="ETO10166.1"/>
    </source>
</evidence>
<gene>
    <name evidence="5" type="ORF">RFI_27211</name>
</gene>
<dbReference type="PROSITE" id="PS00915">
    <property type="entry name" value="PI3_4_KINASE_1"/>
    <property type="match status" value="1"/>
</dbReference>
<feature type="region of interest" description="Disordered" evidence="3">
    <location>
        <begin position="1"/>
        <end position="25"/>
    </location>
</feature>